<evidence type="ECO:0000256" key="1">
    <source>
        <dbReference type="SAM" id="MobiDB-lite"/>
    </source>
</evidence>
<feature type="compositionally biased region" description="Acidic residues" evidence="1">
    <location>
        <begin position="134"/>
        <end position="146"/>
    </location>
</feature>
<dbReference type="OrthoDB" id="99432at2759"/>
<feature type="compositionally biased region" description="Basic and acidic residues" evidence="1">
    <location>
        <begin position="147"/>
        <end position="160"/>
    </location>
</feature>
<name>A0A4P9WQ76_9FUNG</name>
<feature type="compositionally biased region" description="Basic and acidic residues" evidence="1">
    <location>
        <begin position="1"/>
        <end position="15"/>
    </location>
</feature>
<keyword evidence="3" id="KW-1185">Reference proteome</keyword>
<proteinExistence type="predicted"/>
<reference evidence="3" key="1">
    <citation type="journal article" date="2018" name="Nat. Microbiol.">
        <title>Leveraging single-cell genomics to expand the fungal tree of life.</title>
        <authorList>
            <person name="Ahrendt S.R."/>
            <person name="Quandt C.A."/>
            <person name="Ciobanu D."/>
            <person name="Clum A."/>
            <person name="Salamov A."/>
            <person name="Andreopoulos B."/>
            <person name="Cheng J.F."/>
            <person name="Woyke T."/>
            <person name="Pelin A."/>
            <person name="Henrissat B."/>
            <person name="Reynolds N.K."/>
            <person name="Benny G.L."/>
            <person name="Smith M.E."/>
            <person name="James T.Y."/>
            <person name="Grigoriev I.V."/>
        </authorList>
    </citation>
    <scope>NUCLEOTIDE SEQUENCE [LARGE SCALE GENOMIC DNA]</scope>
</reference>
<evidence type="ECO:0000313" key="2">
    <source>
        <dbReference type="EMBL" id="RKO94742.1"/>
    </source>
</evidence>
<sequence>MKTSADKLDQSDKGGSKKPVSKPKDKRTKEKNPKSTHKPGKGFRDEEINRLLDLVDTHLPLGAVGWEAVAGKCNKTLPWSYSERSAEEALKCKFGTSKNAPNRAKHIQREIESHSGAIDLDDDNDHNDLGDDTTHEDEDEEDDKEDTDDHGQEGSSHPEQDQDVMSGNELDEAMMDDGTLSPSQGILAPRLKMPGGYWEIVPMALMATPPTDLLLGIPWPHTSPLYMRCPAWLEEERAAKAATVATLSPPCVV</sequence>
<dbReference type="EMBL" id="KZ993827">
    <property type="protein sequence ID" value="RKO94742.1"/>
    <property type="molecule type" value="Genomic_DNA"/>
</dbReference>
<feature type="region of interest" description="Disordered" evidence="1">
    <location>
        <begin position="114"/>
        <end position="164"/>
    </location>
</feature>
<dbReference type="AlphaFoldDB" id="A0A4P9WQ76"/>
<dbReference type="Proteomes" id="UP000269721">
    <property type="component" value="Unassembled WGS sequence"/>
</dbReference>
<gene>
    <name evidence="2" type="ORF">BDK51DRAFT_34601</name>
</gene>
<organism evidence="2 3">
    <name type="scientific">Blyttiomyces helicus</name>
    <dbReference type="NCBI Taxonomy" id="388810"/>
    <lineage>
        <taxon>Eukaryota</taxon>
        <taxon>Fungi</taxon>
        <taxon>Fungi incertae sedis</taxon>
        <taxon>Chytridiomycota</taxon>
        <taxon>Chytridiomycota incertae sedis</taxon>
        <taxon>Chytridiomycetes</taxon>
        <taxon>Chytridiomycetes incertae sedis</taxon>
        <taxon>Blyttiomyces</taxon>
    </lineage>
</organism>
<evidence type="ECO:0000313" key="3">
    <source>
        <dbReference type="Proteomes" id="UP000269721"/>
    </source>
</evidence>
<feature type="region of interest" description="Disordered" evidence="1">
    <location>
        <begin position="1"/>
        <end position="45"/>
    </location>
</feature>
<protein>
    <submittedName>
        <fullName evidence="2">Uncharacterized protein</fullName>
    </submittedName>
</protein>
<accession>A0A4P9WQ76</accession>